<dbReference type="EMBL" id="HBUE01089326">
    <property type="protein sequence ID" value="CAG6480806.1"/>
    <property type="molecule type" value="Transcribed_RNA"/>
</dbReference>
<feature type="signal peptide" evidence="1">
    <location>
        <begin position="1"/>
        <end position="18"/>
    </location>
</feature>
<organism evidence="2">
    <name type="scientific">Culex pipiens</name>
    <name type="common">House mosquito</name>
    <dbReference type="NCBI Taxonomy" id="7175"/>
    <lineage>
        <taxon>Eukaryota</taxon>
        <taxon>Metazoa</taxon>
        <taxon>Ecdysozoa</taxon>
        <taxon>Arthropoda</taxon>
        <taxon>Hexapoda</taxon>
        <taxon>Insecta</taxon>
        <taxon>Pterygota</taxon>
        <taxon>Neoptera</taxon>
        <taxon>Endopterygota</taxon>
        <taxon>Diptera</taxon>
        <taxon>Nematocera</taxon>
        <taxon>Culicoidea</taxon>
        <taxon>Culicidae</taxon>
        <taxon>Culicinae</taxon>
        <taxon>Culicini</taxon>
        <taxon>Culex</taxon>
        <taxon>Culex</taxon>
    </lineage>
</organism>
<name>A0A8D8FRC6_CULPI</name>
<sequence length="114" mass="12816">MLLGILLKVRLLKSGSLSVFLSSSTLPGGDLILLTTLTAYGMSGKGPRIGHRMKHALYLRFQFSRMILTRAITDADRYRVVFSPVLYQNRHHTFSGPRVLVAPMTRTSRPSRRS</sequence>
<evidence type="ECO:0000313" key="2">
    <source>
        <dbReference type="EMBL" id="CAG6480806.1"/>
    </source>
</evidence>
<dbReference type="EMBL" id="HBUE01089328">
    <property type="protein sequence ID" value="CAG6480810.1"/>
    <property type="molecule type" value="Transcribed_RNA"/>
</dbReference>
<dbReference type="AlphaFoldDB" id="A0A8D8FRC6"/>
<feature type="chain" id="PRO_5036260694" evidence="1">
    <location>
        <begin position="19"/>
        <end position="114"/>
    </location>
</feature>
<evidence type="ECO:0000256" key="1">
    <source>
        <dbReference type="SAM" id="SignalP"/>
    </source>
</evidence>
<proteinExistence type="predicted"/>
<keyword evidence="1" id="KW-0732">Signal</keyword>
<dbReference type="EMBL" id="HBUE01089327">
    <property type="protein sequence ID" value="CAG6480808.1"/>
    <property type="molecule type" value="Transcribed_RNA"/>
</dbReference>
<dbReference type="EMBL" id="HBUE01089325">
    <property type="protein sequence ID" value="CAG6480804.1"/>
    <property type="molecule type" value="Transcribed_RNA"/>
</dbReference>
<accession>A0A8D8FRC6</accession>
<reference evidence="2" key="1">
    <citation type="submission" date="2021-05" db="EMBL/GenBank/DDBJ databases">
        <authorList>
            <person name="Alioto T."/>
            <person name="Alioto T."/>
            <person name="Gomez Garrido J."/>
        </authorList>
    </citation>
    <scope>NUCLEOTIDE SEQUENCE</scope>
</reference>
<protein>
    <submittedName>
        <fullName evidence="2">(northern house mosquito) hypothetical protein</fullName>
    </submittedName>
</protein>